<dbReference type="PANTHER" id="PTHR10509:SF82">
    <property type="entry name" value="CAFFEOYL-COA O-METHYLTRANSFERASE-LIKE"/>
    <property type="match status" value="1"/>
</dbReference>
<comment type="similarity">
    <text evidence="5">Belongs to the class I-like SAM-binding methyltransferase superfamily. Cation-dependent O-methyltransferase family.</text>
</comment>
<dbReference type="PROSITE" id="PS51682">
    <property type="entry name" value="SAM_OMT_I"/>
    <property type="match status" value="1"/>
</dbReference>
<proteinExistence type="inferred from homology"/>
<dbReference type="GO" id="GO:0032259">
    <property type="term" value="P:methylation"/>
    <property type="evidence" value="ECO:0007669"/>
    <property type="project" value="UniProtKB-KW"/>
</dbReference>
<dbReference type="AlphaFoldDB" id="A0AAD5J7P6"/>
<organism evidence="6 7">
    <name type="scientific">Acer negundo</name>
    <name type="common">Box elder</name>
    <dbReference type="NCBI Taxonomy" id="4023"/>
    <lineage>
        <taxon>Eukaryota</taxon>
        <taxon>Viridiplantae</taxon>
        <taxon>Streptophyta</taxon>
        <taxon>Embryophyta</taxon>
        <taxon>Tracheophyta</taxon>
        <taxon>Spermatophyta</taxon>
        <taxon>Magnoliopsida</taxon>
        <taxon>eudicotyledons</taxon>
        <taxon>Gunneridae</taxon>
        <taxon>Pentapetalae</taxon>
        <taxon>rosids</taxon>
        <taxon>malvids</taxon>
        <taxon>Sapindales</taxon>
        <taxon>Sapindaceae</taxon>
        <taxon>Hippocastanoideae</taxon>
        <taxon>Acereae</taxon>
        <taxon>Acer</taxon>
    </lineage>
</organism>
<gene>
    <name evidence="6" type="ORF">LWI28_000410</name>
</gene>
<evidence type="ECO:0000313" key="6">
    <source>
        <dbReference type="EMBL" id="KAI9190899.1"/>
    </source>
</evidence>
<dbReference type="GO" id="GO:0008171">
    <property type="term" value="F:O-methyltransferase activity"/>
    <property type="evidence" value="ECO:0007669"/>
    <property type="project" value="InterPro"/>
</dbReference>
<dbReference type="InterPro" id="IPR050362">
    <property type="entry name" value="Cation-dep_OMT"/>
</dbReference>
<dbReference type="EMBL" id="JAJSOW010000004">
    <property type="protein sequence ID" value="KAI9190899.1"/>
    <property type="molecule type" value="Genomic_DNA"/>
</dbReference>
<reference evidence="6" key="2">
    <citation type="submission" date="2023-02" db="EMBL/GenBank/DDBJ databases">
        <authorList>
            <person name="Swenson N.G."/>
            <person name="Wegrzyn J.L."/>
            <person name="Mcevoy S.L."/>
        </authorList>
    </citation>
    <scope>NUCLEOTIDE SEQUENCE</scope>
    <source>
        <strain evidence="6">91603</strain>
        <tissue evidence="6">Leaf</tissue>
    </source>
</reference>
<dbReference type="Proteomes" id="UP001064489">
    <property type="component" value="Chromosome 6"/>
</dbReference>
<keyword evidence="4" id="KW-0949">S-adenosyl-L-methionine</keyword>
<protein>
    <recommendedName>
        <fullName evidence="8">Caffeoyl-CoA O-methyltransferase</fullName>
    </recommendedName>
</protein>
<name>A0AAD5J7P6_ACENE</name>
<dbReference type="InterPro" id="IPR029063">
    <property type="entry name" value="SAM-dependent_MTases_sf"/>
</dbReference>
<evidence type="ECO:0000313" key="7">
    <source>
        <dbReference type="Proteomes" id="UP001064489"/>
    </source>
</evidence>
<dbReference type="Pfam" id="PF01596">
    <property type="entry name" value="Methyltransf_3"/>
    <property type="match status" value="1"/>
</dbReference>
<sequence length="274" mass="30825">MLHQVPIGRGNPLGQLGISVLLAHLVNSFGLLGLVTDDHINLIHWEKPRTIIRAWMGTAPDAGQFITMMLKLLNAKNTIEITAIDLNREYYDIGLPIIKKAGVEHKIDFIESKALSALDHLLKDKEKEGSFDYAFVDADKGNYWNYHERLMKLLKVGGVVIYDNTLWGGTVAMSSEEEKEKEGSFDYAYVDADKVNYCNYHERLMKLIKVGGVVVYDNTLWGGSVAMPEEEAPENLKPARKPIMEFIKLLAADNRVQLSHVPLGDGITICRHLY</sequence>
<accession>A0AAD5J7P6</accession>
<evidence type="ECO:0000256" key="2">
    <source>
        <dbReference type="ARBA" id="ARBA00022603"/>
    </source>
</evidence>
<evidence type="ECO:0000256" key="4">
    <source>
        <dbReference type="ARBA" id="ARBA00022691"/>
    </source>
</evidence>
<dbReference type="PANTHER" id="PTHR10509">
    <property type="entry name" value="O-METHYLTRANSFERASE-RELATED"/>
    <property type="match status" value="1"/>
</dbReference>
<reference evidence="6" key="1">
    <citation type="journal article" date="2022" name="Plant J.">
        <title>Strategies of tolerance reflected in two North American maple genomes.</title>
        <authorList>
            <person name="McEvoy S.L."/>
            <person name="Sezen U.U."/>
            <person name="Trouern-Trend A."/>
            <person name="McMahon S.M."/>
            <person name="Schaberg P.G."/>
            <person name="Yang J."/>
            <person name="Wegrzyn J.L."/>
            <person name="Swenson N.G."/>
        </authorList>
    </citation>
    <scope>NUCLEOTIDE SEQUENCE</scope>
    <source>
        <strain evidence="6">91603</strain>
    </source>
</reference>
<evidence type="ECO:0000256" key="5">
    <source>
        <dbReference type="ARBA" id="ARBA00023453"/>
    </source>
</evidence>
<keyword evidence="7" id="KW-1185">Reference proteome</keyword>
<comment type="cofactor">
    <cofactor evidence="1">
        <name>a divalent metal cation</name>
        <dbReference type="ChEBI" id="CHEBI:60240"/>
    </cofactor>
</comment>
<evidence type="ECO:0000256" key="3">
    <source>
        <dbReference type="ARBA" id="ARBA00022679"/>
    </source>
</evidence>
<dbReference type="GO" id="GO:0008757">
    <property type="term" value="F:S-adenosylmethionine-dependent methyltransferase activity"/>
    <property type="evidence" value="ECO:0007669"/>
    <property type="project" value="TreeGrafter"/>
</dbReference>
<dbReference type="InterPro" id="IPR002935">
    <property type="entry name" value="SAM_O-MeTrfase"/>
</dbReference>
<dbReference type="Gene3D" id="3.40.50.150">
    <property type="entry name" value="Vaccinia Virus protein VP39"/>
    <property type="match status" value="2"/>
</dbReference>
<evidence type="ECO:0008006" key="8">
    <source>
        <dbReference type="Google" id="ProtNLM"/>
    </source>
</evidence>
<evidence type="ECO:0000256" key="1">
    <source>
        <dbReference type="ARBA" id="ARBA00001968"/>
    </source>
</evidence>
<dbReference type="SUPFAM" id="SSF53335">
    <property type="entry name" value="S-adenosyl-L-methionine-dependent methyltransferases"/>
    <property type="match status" value="2"/>
</dbReference>
<keyword evidence="2" id="KW-0489">Methyltransferase</keyword>
<comment type="caution">
    <text evidence="6">The sequence shown here is derived from an EMBL/GenBank/DDBJ whole genome shotgun (WGS) entry which is preliminary data.</text>
</comment>
<keyword evidence="3" id="KW-0808">Transferase</keyword>